<dbReference type="CDD" id="cd10747">
    <property type="entry name" value="DnaJ_C"/>
    <property type="match status" value="1"/>
</dbReference>
<feature type="compositionally biased region" description="Basic and acidic residues" evidence="4">
    <location>
        <begin position="338"/>
        <end position="350"/>
    </location>
</feature>
<gene>
    <name evidence="6" type="primary">dnaJ</name>
    <name evidence="6" type="ORF">GCM10007377_13360</name>
</gene>
<reference evidence="6" key="2">
    <citation type="submission" date="2020-09" db="EMBL/GenBank/DDBJ databases">
        <authorList>
            <person name="Sun Q."/>
            <person name="Sedlacek I."/>
        </authorList>
    </citation>
    <scope>NUCLEOTIDE SEQUENCE</scope>
    <source>
        <strain evidence="6">CCM 8606</strain>
    </source>
</reference>
<evidence type="ECO:0000313" key="7">
    <source>
        <dbReference type="Proteomes" id="UP000619536"/>
    </source>
</evidence>
<evidence type="ECO:0000256" key="1">
    <source>
        <dbReference type="ARBA" id="ARBA00022705"/>
    </source>
</evidence>
<dbReference type="InterPro" id="IPR001623">
    <property type="entry name" value="DnaJ_domain"/>
</dbReference>
<proteinExistence type="predicted"/>
<evidence type="ECO:0000256" key="2">
    <source>
        <dbReference type="ARBA" id="ARBA00023016"/>
    </source>
</evidence>
<dbReference type="CDD" id="cd06257">
    <property type="entry name" value="DnaJ"/>
    <property type="match status" value="1"/>
</dbReference>
<feature type="region of interest" description="Disordered" evidence="4">
    <location>
        <begin position="338"/>
        <end position="363"/>
    </location>
</feature>
<name>A0A8J3EZY8_9BIFI</name>
<dbReference type="PANTHER" id="PTHR43096">
    <property type="entry name" value="DNAJ HOMOLOG 1, MITOCHONDRIAL-RELATED"/>
    <property type="match status" value="1"/>
</dbReference>
<dbReference type="PROSITE" id="PS00636">
    <property type="entry name" value="DNAJ_1"/>
    <property type="match status" value="1"/>
</dbReference>
<dbReference type="PRINTS" id="PR00625">
    <property type="entry name" value="JDOMAIN"/>
</dbReference>
<dbReference type="InterPro" id="IPR008971">
    <property type="entry name" value="HSP40/DnaJ_pept-bd"/>
</dbReference>
<dbReference type="InterPro" id="IPR036869">
    <property type="entry name" value="J_dom_sf"/>
</dbReference>
<dbReference type="SUPFAM" id="SSF49493">
    <property type="entry name" value="HSP40/DnaJ peptide-binding domain"/>
    <property type="match status" value="2"/>
</dbReference>
<dbReference type="Gene3D" id="2.60.260.20">
    <property type="entry name" value="Urease metallochaperone UreE, N-terminal domain"/>
    <property type="match status" value="2"/>
</dbReference>
<evidence type="ECO:0000313" key="6">
    <source>
        <dbReference type="EMBL" id="GGI14926.1"/>
    </source>
</evidence>
<comment type="caution">
    <text evidence="6">The sequence shown here is derived from an EMBL/GenBank/DDBJ whole genome shotgun (WGS) entry which is preliminary data.</text>
</comment>
<organism evidence="6 7">
    <name type="scientific">Galliscardovia ingluviei</name>
    <dbReference type="NCBI Taxonomy" id="1769422"/>
    <lineage>
        <taxon>Bacteria</taxon>
        <taxon>Bacillati</taxon>
        <taxon>Actinomycetota</taxon>
        <taxon>Actinomycetes</taxon>
        <taxon>Bifidobacteriales</taxon>
        <taxon>Bifidobacteriaceae</taxon>
        <taxon>Galliscardovia</taxon>
    </lineage>
</organism>
<sequence length="363" mass="38293">MAENEWLNKDFYKVLGVSKDAKDDEITKAYRKLARKYHPDLNKTKEAEEKFKDISEAYDVLSDANQRKKYDAIRQFGMGGARFAGGSGQGGFDAGSFADMFGSMFGGASGAGTGGQRIRFSTSGTNGGPDLSDILGAFGGAGGFGTGYGAGAGHAGAGYGAGYQEAPRPEQGKDRNSTITLTLRQAIKGATVSLGVGGKKFKTHIPAGVRDGQKIRLPGKGHEGRNGGKNGDLYLTVKVKSDDRFAMDGKDVVMTLPITVAEAAFGGKVNTTDIDGKPLTVKIPAGSDTGSVVRVKGKGVVRPEGAGDLVAHLEVHIPTNWNMLQKKAAKDFEAKTSRFSEQLAEQRENGVAHTAQQSHDKAE</sequence>
<dbReference type="Gene3D" id="1.10.287.110">
    <property type="entry name" value="DnaJ domain"/>
    <property type="match status" value="1"/>
</dbReference>
<reference evidence="6" key="1">
    <citation type="journal article" date="2014" name="Int. J. Syst. Evol. Microbiol.">
        <title>Complete genome sequence of Corynebacterium casei LMG S-19264T (=DSM 44701T), isolated from a smear-ripened cheese.</title>
        <authorList>
            <consortium name="US DOE Joint Genome Institute (JGI-PGF)"/>
            <person name="Walter F."/>
            <person name="Albersmeier A."/>
            <person name="Kalinowski J."/>
            <person name="Ruckert C."/>
        </authorList>
    </citation>
    <scope>NUCLEOTIDE SEQUENCE</scope>
    <source>
        <strain evidence="6">CCM 8606</strain>
    </source>
</reference>
<protein>
    <submittedName>
        <fullName evidence="6">Molecular chaperone DnaJ</fullName>
    </submittedName>
</protein>
<keyword evidence="7" id="KW-1185">Reference proteome</keyword>
<dbReference type="InterPro" id="IPR002939">
    <property type="entry name" value="DnaJ_C"/>
</dbReference>
<dbReference type="RefSeq" id="WP_188355491.1">
    <property type="nucleotide sequence ID" value="NZ_BMDH01000003.1"/>
</dbReference>
<feature type="domain" description="J" evidence="5">
    <location>
        <begin position="10"/>
        <end position="74"/>
    </location>
</feature>
<dbReference type="AlphaFoldDB" id="A0A8J3EZY8"/>
<evidence type="ECO:0000256" key="3">
    <source>
        <dbReference type="ARBA" id="ARBA00023186"/>
    </source>
</evidence>
<dbReference type="SUPFAM" id="SSF46565">
    <property type="entry name" value="Chaperone J-domain"/>
    <property type="match status" value="1"/>
</dbReference>
<accession>A0A8J3EZY8</accession>
<evidence type="ECO:0000259" key="5">
    <source>
        <dbReference type="PROSITE" id="PS50076"/>
    </source>
</evidence>
<dbReference type="EMBL" id="BMDH01000003">
    <property type="protein sequence ID" value="GGI14926.1"/>
    <property type="molecule type" value="Genomic_DNA"/>
</dbReference>
<dbReference type="PANTHER" id="PTHR43096:SF54">
    <property type="entry name" value="CHAPERONE PROTEIN DNAJ 1"/>
    <property type="match status" value="1"/>
</dbReference>
<dbReference type="Pfam" id="PF01556">
    <property type="entry name" value="DnaJ_C"/>
    <property type="match status" value="1"/>
</dbReference>
<keyword evidence="3" id="KW-0143">Chaperone</keyword>
<dbReference type="InterPro" id="IPR018253">
    <property type="entry name" value="DnaJ_domain_CS"/>
</dbReference>
<dbReference type="SMART" id="SM00271">
    <property type="entry name" value="DnaJ"/>
    <property type="match status" value="1"/>
</dbReference>
<keyword evidence="1" id="KW-0235">DNA replication</keyword>
<dbReference type="Proteomes" id="UP000619536">
    <property type="component" value="Unassembled WGS sequence"/>
</dbReference>
<evidence type="ECO:0000256" key="4">
    <source>
        <dbReference type="SAM" id="MobiDB-lite"/>
    </source>
</evidence>
<dbReference type="GO" id="GO:0051082">
    <property type="term" value="F:unfolded protein binding"/>
    <property type="evidence" value="ECO:0007669"/>
    <property type="project" value="InterPro"/>
</dbReference>
<dbReference type="GO" id="GO:0005737">
    <property type="term" value="C:cytoplasm"/>
    <property type="evidence" value="ECO:0007669"/>
    <property type="project" value="TreeGrafter"/>
</dbReference>
<dbReference type="PROSITE" id="PS50076">
    <property type="entry name" value="DNAJ_2"/>
    <property type="match status" value="1"/>
</dbReference>
<dbReference type="Pfam" id="PF00226">
    <property type="entry name" value="DnaJ"/>
    <property type="match status" value="1"/>
</dbReference>
<dbReference type="GO" id="GO:0042026">
    <property type="term" value="P:protein refolding"/>
    <property type="evidence" value="ECO:0007669"/>
    <property type="project" value="TreeGrafter"/>
</dbReference>
<keyword evidence="2" id="KW-0346">Stress response</keyword>